<comment type="caution">
    <text evidence="2">The sequence shown here is derived from an EMBL/GenBank/DDBJ whole genome shotgun (WGS) entry which is preliminary data.</text>
</comment>
<evidence type="ECO:0000313" key="2">
    <source>
        <dbReference type="EMBL" id="GIY48585.1"/>
    </source>
</evidence>
<organism evidence="2 3">
    <name type="scientific">Caerostris extrusa</name>
    <name type="common">Bark spider</name>
    <name type="synonym">Caerostris bankana</name>
    <dbReference type="NCBI Taxonomy" id="172846"/>
    <lineage>
        <taxon>Eukaryota</taxon>
        <taxon>Metazoa</taxon>
        <taxon>Ecdysozoa</taxon>
        <taxon>Arthropoda</taxon>
        <taxon>Chelicerata</taxon>
        <taxon>Arachnida</taxon>
        <taxon>Araneae</taxon>
        <taxon>Araneomorphae</taxon>
        <taxon>Entelegynae</taxon>
        <taxon>Araneoidea</taxon>
        <taxon>Araneidae</taxon>
        <taxon>Caerostris</taxon>
    </lineage>
</organism>
<gene>
    <name evidence="2" type="ORF">CEXT_152771</name>
</gene>
<accession>A0AAV4TQ34</accession>
<evidence type="ECO:0000256" key="1">
    <source>
        <dbReference type="SAM" id="MobiDB-lite"/>
    </source>
</evidence>
<feature type="non-terminal residue" evidence="2">
    <location>
        <position position="1"/>
    </location>
</feature>
<evidence type="ECO:0000313" key="3">
    <source>
        <dbReference type="Proteomes" id="UP001054945"/>
    </source>
</evidence>
<protein>
    <submittedName>
        <fullName evidence="2">Uncharacterized protein</fullName>
    </submittedName>
</protein>
<name>A0AAV4TQ34_CAEEX</name>
<feature type="compositionally biased region" description="Polar residues" evidence="1">
    <location>
        <begin position="27"/>
        <end position="49"/>
    </location>
</feature>
<proteinExistence type="predicted"/>
<keyword evidence="3" id="KW-1185">Reference proteome</keyword>
<dbReference type="EMBL" id="BPLR01011729">
    <property type="protein sequence ID" value="GIY48585.1"/>
    <property type="molecule type" value="Genomic_DNA"/>
</dbReference>
<sequence>LRRHSPTLPQLISKFNKSPHPISLDKNTFHSVGKQTRQIGTSPKFSSRTNVDEYERVSRDCPGIGFQPQPPIPVLLPGVTPGNYSSSNNVWISLIERENCPEYFGGLAAGVLECNWIT</sequence>
<dbReference type="Proteomes" id="UP001054945">
    <property type="component" value="Unassembled WGS sequence"/>
</dbReference>
<dbReference type="AlphaFoldDB" id="A0AAV4TQ34"/>
<reference evidence="2 3" key="1">
    <citation type="submission" date="2021-06" db="EMBL/GenBank/DDBJ databases">
        <title>Caerostris extrusa draft genome.</title>
        <authorList>
            <person name="Kono N."/>
            <person name="Arakawa K."/>
        </authorList>
    </citation>
    <scope>NUCLEOTIDE SEQUENCE [LARGE SCALE GENOMIC DNA]</scope>
</reference>
<feature type="region of interest" description="Disordered" evidence="1">
    <location>
        <begin position="27"/>
        <end position="52"/>
    </location>
</feature>